<feature type="domain" description="EamA" evidence="7">
    <location>
        <begin position="8"/>
        <end position="140"/>
    </location>
</feature>
<evidence type="ECO:0000256" key="1">
    <source>
        <dbReference type="ARBA" id="ARBA00004141"/>
    </source>
</evidence>
<evidence type="ECO:0000256" key="3">
    <source>
        <dbReference type="ARBA" id="ARBA00022692"/>
    </source>
</evidence>
<comment type="similarity">
    <text evidence="2">Belongs to the drug/metabolite transporter (DMT) superfamily. 10 TMS drug/metabolite exporter (DME) (TC 2.A.7.3) family.</text>
</comment>
<protein>
    <submittedName>
        <fullName evidence="8">Permease of the drug/metabolite transporter (DMT) superfamily</fullName>
    </submittedName>
</protein>
<reference evidence="9" key="1">
    <citation type="submission" date="2016-11" db="EMBL/GenBank/DDBJ databases">
        <authorList>
            <person name="Varghese N."/>
            <person name="Submissions S."/>
        </authorList>
    </citation>
    <scope>NUCLEOTIDE SEQUENCE [LARGE SCALE GENOMIC DNA]</scope>
    <source>
        <strain evidence="9">DSM 29440</strain>
    </source>
</reference>
<dbReference type="RefSeq" id="WP_074257932.1">
    <property type="nucleotide sequence ID" value="NZ_FSRL01000002.1"/>
</dbReference>
<organism evidence="8 9">
    <name type="scientific">Vannielia litorea</name>
    <dbReference type="NCBI Taxonomy" id="1217970"/>
    <lineage>
        <taxon>Bacteria</taxon>
        <taxon>Pseudomonadati</taxon>
        <taxon>Pseudomonadota</taxon>
        <taxon>Alphaproteobacteria</taxon>
        <taxon>Rhodobacterales</taxon>
        <taxon>Paracoccaceae</taxon>
        <taxon>Vannielia</taxon>
    </lineage>
</organism>
<feature type="transmembrane region" description="Helical" evidence="6">
    <location>
        <begin position="149"/>
        <end position="168"/>
    </location>
</feature>
<keyword evidence="4 6" id="KW-1133">Transmembrane helix</keyword>
<name>A0A1N6IEH0_9RHOB</name>
<dbReference type="InterPro" id="IPR000620">
    <property type="entry name" value="EamA_dom"/>
</dbReference>
<evidence type="ECO:0000259" key="7">
    <source>
        <dbReference type="Pfam" id="PF00892"/>
    </source>
</evidence>
<feature type="transmembrane region" description="Helical" evidence="6">
    <location>
        <begin position="126"/>
        <end position="143"/>
    </location>
</feature>
<dbReference type="Gene3D" id="1.10.3730.20">
    <property type="match status" value="1"/>
</dbReference>
<evidence type="ECO:0000313" key="9">
    <source>
        <dbReference type="Proteomes" id="UP000184932"/>
    </source>
</evidence>
<feature type="transmembrane region" description="Helical" evidence="6">
    <location>
        <begin position="96"/>
        <end position="114"/>
    </location>
</feature>
<dbReference type="Pfam" id="PF00892">
    <property type="entry name" value="EamA"/>
    <property type="match status" value="2"/>
</dbReference>
<feature type="transmembrane region" description="Helical" evidence="6">
    <location>
        <begin position="236"/>
        <end position="256"/>
    </location>
</feature>
<evidence type="ECO:0000256" key="6">
    <source>
        <dbReference type="SAM" id="Phobius"/>
    </source>
</evidence>
<feature type="domain" description="EamA" evidence="7">
    <location>
        <begin position="149"/>
        <end position="278"/>
    </location>
</feature>
<gene>
    <name evidence="8" type="ORF">SAMN05444002_3776</name>
</gene>
<dbReference type="Proteomes" id="UP000184932">
    <property type="component" value="Unassembled WGS sequence"/>
</dbReference>
<evidence type="ECO:0000256" key="4">
    <source>
        <dbReference type="ARBA" id="ARBA00022989"/>
    </source>
</evidence>
<feature type="transmembrane region" description="Helical" evidence="6">
    <location>
        <begin position="262"/>
        <end position="280"/>
    </location>
</feature>
<keyword evidence="5 6" id="KW-0472">Membrane</keyword>
<comment type="subcellular location">
    <subcellularLocation>
        <location evidence="1">Membrane</location>
        <topology evidence="1">Multi-pass membrane protein</topology>
    </subcellularLocation>
</comment>
<accession>A0A1N6IEH0</accession>
<dbReference type="EMBL" id="FSRL01000002">
    <property type="protein sequence ID" value="SIO30434.1"/>
    <property type="molecule type" value="Genomic_DNA"/>
</dbReference>
<dbReference type="OrthoDB" id="7818056at2"/>
<dbReference type="GO" id="GO:0016020">
    <property type="term" value="C:membrane"/>
    <property type="evidence" value="ECO:0007669"/>
    <property type="project" value="UniProtKB-SubCell"/>
</dbReference>
<proteinExistence type="inferred from homology"/>
<dbReference type="SUPFAM" id="SSF103481">
    <property type="entry name" value="Multidrug resistance efflux transporter EmrE"/>
    <property type="match status" value="2"/>
</dbReference>
<sequence>MQRSNNIKGALLALLAFALFSAHDVVVKTLGASFTTFQIIFFSVLLSFPLVMLMLMRDTTRGNLIPRHPWWTALRTGSAVVTGLCIFYAFASLPMAQVYAIIFAMPLIITVLSIPILGETVGMHRWGAVVVGLVGVIVVLRPGQSDLEFGHLAALVGACTGSLVSIIVRKIGQDERSAVLLLYPMMANFAVMACALPFVYVPLELEELGLVGLMALLAFGGGLCSILAYKAGDAAIVAPMQYSQMIWAAVYGSFFFGEHVDQVTWIGAGIIIASGIYIVLRESFGGRSLVHPVLQNRSRAETGTTPRVSLLARLSRKPGGEH</sequence>
<dbReference type="STRING" id="1217970.SAMN05444002_3776"/>
<keyword evidence="3 6" id="KW-0812">Transmembrane</keyword>
<keyword evidence="9" id="KW-1185">Reference proteome</keyword>
<dbReference type="AlphaFoldDB" id="A0A1N6IEH0"/>
<feature type="transmembrane region" description="Helical" evidence="6">
    <location>
        <begin position="209"/>
        <end position="229"/>
    </location>
</feature>
<dbReference type="PANTHER" id="PTHR22911">
    <property type="entry name" value="ACYL-MALONYL CONDENSING ENZYME-RELATED"/>
    <property type="match status" value="1"/>
</dbReference>
<feature type="transmembrane region" description="Helical" evidence="6">
    <location>
        <begin position="180"/>
        <end position="203"/>
    </location>
</feature>
<dbReference type="PANTHER" id="PTHR22911:SF6">
    <property type="entry name" value="SOLUTE CARRIER FAMILY 35 MEMBER G1"/>
    <property type="match status" value="1"/>
</dbReference>
<dbReference type="InterPro" id="IPR037185">
    <property type="entry name" value="EmrE-like"/>
</dbReference>
<evidence type="ECO:0000313" key="8">
    <source>
        <dbReference type="EMBL" id="SIO30434.1"/>
    </source>
</evidence>
<evidence type="ECO:0000256" key="5">
    <source>
        <dbReference type="ARBA" id="ARBA00023136"/>
    </source>
</evidence>
<feature type="transmembrane region" description="Helical" evidence="6">
    <location>
        <begin position="68"/>
        <end position="90"/>
    </location>
</feature>
<feature type="transmembrane region" description="Helical" evidence="6">
    <location>
        <begin position="34"/>
        <end position="56"/>
    </location>
</feature>
<evidence type="ECO:0000256" key="2">
    <source>
        <dbReference type="ARBA" id="ARBA00009853"/>
    </source>
</evidence>